<gene>
    <name evidence="1" type="ORF">OOU_Y34scaffold00367g2</name>
</gene>
<reference evidence="1" key="1">
    <citation type="journal article" date="2012" name="PLoS Genet.">
        <title>Comparative analysis of the genomes of two field isolates of the rice blast fungus Magnaporthe oryzae.</title>
        <authorList>
            <person name="Xue M."/>
            <person name="Yang J."/>
            <person name="Li Z."/>
            <person name="Hu S."/>
            <person name="Yao N."/>
            <person name="Dean R.A."/>
            <person name="Zhao W."/>
            <person name="Shen M."/>
            <person name="Zhang H."/>
            <person name="Li C."/>
            <person name="Liu L."/>
            <person name="Cao L."/>
            <person name="Xu X."/>
            <person name="Xing Y."/>
            <person name="Hsiang T."/>
            <person name="Zhang Z."/>
            <person name="Xu J.R."/>
            <person name="Peng Y.L."/>
        </authorList>
    </citation>
    <scope>NUCLEOTIDE SEQUENCE</scope>
    <source>
        <strain evidence="1">Y34</strain>
    </source>
</reference>
<organism evidence="1">
    <name type="scientific">Pyricularia oryzae (strain Y34)</name>
    <name type="common">Rice blast fungus</name>
    <name type="synonym">Magnaporthe oryzae</name>
    <dbReference type="NCBI Taxonomy" id="1143189"/>
    <lineage>
        <taxon>Eukaryota</taxon>
        <taxon>Fungi</taxon>
        <taxon>Dikarya</taxon>
        <taxon>Ascomycota</taxon>
        <taxon>Pezizomycotina</taxon>
        <taxon>Sordariomycetes</taxon>
        <taxon>Sordariomycetidae</taxon>
        <taxon>Magnaporthales</taxon>
        <taxon>Pyriculariaceae</taxon>
        <taxon>Pyricularia</taxon>
    </lineage>
</organism>
<dbReference type="AlphaFoldDB" id="A0AA97P2I6"/>
<evidence type="ECO:0000313" key="1">
    <source>
        <dbReference type="EMBL" id="ELQ40754.1"/>
    </source>
</evidence>
<sequence>MATRHSNLNWEKPPHMRTVIGVHRFAQSRGSARDMVWISRSLTSQCNLNFVLPFIGTPK</sequence>
<proteinExistence type="predicted"/>
<dbReference type="Proteomes" id="UP000011086">
    <property type="component" value="Unassembled WGS sequence"/>
</dbReference>
<protein>
    <submittedName>
        <fullName evidence="1">Uncharacterized protein</fullName>
    </submittedName>
</protein>
<accession>A0AA97P2I6</accession>
<dbReference type="EMBL" id="JH792848">
    <property type="protein sequence ID" value="ELQ40754.1"/>
    <property type="molecule type" value="Genomic_DNA"/>
</dbReference>
<name>A0AA97P2I6_PYRO3</name>